<dbReference type="AlphaFoldDB" id="A0A7C5QN59"/>
<gene>
    <name evidence="2" type="ORF">ENM11_03965</name>
</gene>
<evidence type="ECO:0000256" key="1">
    <source>
        <dbReference type="SAM" id="Phobius"/>
    </source>
</evidence>
<protein>
    <submittedName>
        <fullName evidence="2">Uncharacterized protein</fullName>
    </submittedName>
</protein>
<comment type="caution">
    <text evidence="2">The sequence shown here is derived from an EMBL/GenBank/DDBJ whole genome shotgun (WGS) entry which is preliminary data.</text>
</comment>
<keyword evidence="1" id="KW-1133">Transmembrane helix</keyword>
<reference evidence="2" key="1">
    <citation type="journal article" date="2020" name="mSystems">
        <title>Genome- and Community-Level Interaction Insights into Carbon Utilization and Element Cycling Functions of Hydrothermarchaeota in Hydrothermal Sediment.</title>
        <authorList>
            <person name="Zhou Z."/>
            <person name="Liu Y."/>
            <person name="Xu W."/>
            <person name="Pan J."/>
            <person name="Luo Z.H."/>
            <person name="Li M."/>
        </authorList>
    </citation>
    <scope>NUCLEOTIDE SEQUENCE [LARGE SCALE GENOMIC DNA]</scope>
    <source>
        <strain evidence="2">SpSt-1056</strain>
    </source>
</reference>
<accession>A0A7C5QN59</accession>
<feature type="transmembrane region" description="Helical" evidence="1">
    <location>
        <begin position="21"/>
        <end position="54"/>
    </location>
</feature>
<sequence length="130" mass="14116">MSERFRRLVDRAVELVSTPSFQEAVMVAAVVATSLILAGVVYGLFSGVNIGVAFVGNVIRVFYPDQRVQTIAELLVTATFYLLGFAGFLLYSQAFTRRFSGRASRYMLVFSSLLIVVAALGLIGGHLSKS</sequence>
<keyword evidence="1" id="KW-0812">Transmembrane</keyword>
<keyword evidence="1" id="KW-0472">Membrane</keyword>
<feature type="transmembrane region" description="Helical" evidence="1">
    <location>
        <begin position="106"/>
        <end position="127"/>
    </location>
</feature>
<evidence type="ECO:0000313" key="2">
    <source>
        <dbReference type="EMBL" id="HHK68295.1"/>
    </source>
</evidence>
<organism evidence="2">
    <name type="scientific">Caldiarchaeum subterraneum</name>
    <dbReference type="NCBI Taxonomy" id="311458"/>
    <lineage>
        <taxon>Archaea</taxon>
        <taxon>Nitrososphaerota</taxon>
        <taxon>Candidatus Caldarchaeales</taxon>
        <taxon>Candidatus Caldarchaeaceae</taxon>
        <taxon>Candidatus Caldarchaeum</taxon>
    </lineage>
</organism>
<proteinExistence type="predicted"/>
<name>A0A7C5QN59_CALS0</name>
<feature type="transmembrane region" description="Helical" evidence="1">
    <location>
        <begin position="74"/>
        <end position="94"/>
    </location>
</feature>
<dbReference type="EMBL" id="DRWN01000028">
    <property type="protein sequence ID" value="HHK68295.1"/>
    <property type="molecule type" value="Genomic_DNA"/>
</dbReference>